<dbReference type="SFLD" id="SFLDG01129">
    <property type="entry name" value="C1.5:_HAD__Beta-PGM__Phosphata"/>
    <property type="match status" value="1"/>
</dbReference>
<dbReference type="NCBIfam" id="TIGR01549">
    <property type="entry name" value="HAD-SF-IA-v1"/>
    <property type="match status" value="1"/>
</dbReference>
<evidence type="ECO:0000256" key="3">
    <source>
        <dbReference type="ARBA" id="ARBA00006171"/>
    </source>
</evidence>
<reference evidence="6 7" key="1">
    <citation type="submission" date="2017-03" db="EMBL/GenBank/DDBJ databases">
        <authorList>
            <person name="Afonso C.L."/>
            <person name="Miller P.J."/>
            <person name="Scott M.A."/>
            <person name="Spackman E."/>
            <person name="Goraichik I."/>
            <person name="Dimitrov K.M."/>
            <person name="Suarez D.L."/>
            <person name="Swayne D.E."/>
        </authorList>
    </citation>
    <scope>NUCLEOTIDE SEQUENCE [LARGE SCALE GENOMIC DNA]</scope>
    <source>
        <strain evidence="6 7">CECT 8367</strain>
    </source>
</reference>
<dbReference type="OrthoDB" id="9797743at2"/>
<dbReference type="Gene3D" id="3.40.50.1000">
    <property type="entry name" value="HAD superfamily/HAD-like"/>
    <property type="match status" value="1"/>
</dbReference>
<accession>A0A1X6Y904</accession>
<dbReference type="Pfam" id="PF00702">
    <property type="entry name" value="Hydrolase"/>
    <property type="match status" value="1"/>
</dbReference>
<dbReference type="GO" id="GO:0005829">
    <property type="term" value="C:cytosol"/>
    <property type="evidence" value="ECO:0007669"/>
    <property type="project" value="TreeGrafter"/>
</dbReference>
<dbReference type="EMBL" id="PYGB01000003">
    <property type="protein sequence ID" value="PSK87287.1"/>
    <property type="molecule type" value="Genomic_DNA"/>
</dbReference>
<dbReference type="InterPro" id="IPR023198">
    <property type="entry name" value="PGP-like_dom2"/>
</dbReference>
<dbReference type="InterPro" id="IPR050155">
    <property type="entry name" value="HAD-like_hydrolase_sf"/>
</dbReference>
<proteinExistence type="inferred from homology"/>
<dbReference type="RefSeq" id="WP_085894454.1">
    <property type="nucleotide sequence ID" value="NZ_FWFY01000001.1"/>
</dbReference>
<comment type="catalytic activity">
    <reaction evidence="1">
        <text>2-phosphoglycolate + H2O = glycolate + phosphate</text>
        <dbReference type="Rhea" id="RHEA:14369"/>
        <dbReference type="ChEBI" id="CHEBI:15377"/>
        <dbReference type="ChEBI" id="CHEBI:29805"/>
        <dbReference type="ChEBI" id="CHEBI:43474"/>
        <dbReference type="ChEBI" id="CHEBI:58033"/>
        <dbReference type="EC" id="3.1.3.18"/>
    </reaction>
</comment>
<gene>
    <name evidence="6" type="primary">gph_1</name>
    <name evidence="5" type="ORF">CLV79_103338</name>
    <name evidence="6" type="ORF">LOS8367_00060</name>
</gene>
<protein>
    <recommendedName>
        <fullName evidence="4">phosphoglycolate phosphatase</fullName>
        <ecNumber evidence="4">3.1.3.18</ecNumber>
    </recommendedName>
</protein>
<sequence>MNPTALIFDKDGTLFDFHATWGGWSRGLIEAEAEGDPVRMAAIAAALGYDLETGRFAPDSIVIASTTAEIADAMLPHLLGCDRQALIARMNARAAEAPQVPAVPLAPLFAELAARGVALGLVTNDSEAPARAHICAAGLAATFGFVAGADSGFGFKPGPGQLLACAEALGAAPGTCAMIGDSLHDLQAARAAGMVAVAVLTGLAPRDALAPHADLVFDDIGALPAWLDAGAITQA</sequence>
<dbReference type="PANTHER" id="PTHR43434">
    <property type="entry name" value="PHOSPHOGLYCOLATE PHOSPHATASE"/>
    <property type="match status" value="1"/>
</dbReference>
<reference evidence="5 8" key="2">
    <citation type="submission" date="2018-03" db="EMBL/GenBank/DDBJ databases">
        <title>Genomic Encyclopedia of Archaeal and Bacterial Type Strains, Phase II (KMG-II): from individual species to whole genera.</title>
        <authorList>
            <person name="Goeker M."/>
        </authorList>
    </citation>
    <scope>NUCLEOTIDE SEQUENCE [LARGE SCALE GENOMIC DNA]</scope>
    <source>
        <strain evidence="5 8">DSM 29956</strain>
    </source>
</reference>
<comment type="pathway">
    <text evidence="2">Organic acid metabolism; glycolate biosynthesis; glycolate from 2-phosphoglycolate: step 1/1.</text>
</comment>
<evidence type="ECO:0000256" key="1">
    <source>
        <dbReference type="ARBA" id="ARBA00000830"/>
    </source>
</evidence>
<evidence type="ECO:0000313" key="5">
    <source>
        <dbReference type="EMBL" id="PSK87287.1"/>
    </source>
</evidence>
<evidence type="ECO:0000256" key="2">
    <source>
        <dbReference type="ARBA" id="ARBA00004818"/>
    </source>
</evidence>
<dbReference type="EC" id="3.1.3.18" evidence="4"/>
<dbReference type="SUPFAM" id="SSF56784">
    <property type="entry name" value="HAD-like"/>
    <property type="match status" value="1"/>
</dbReference>
<dbReference type="EMBL" id="FWFY01000001">
    <property type="protein sequence ID" value="SLN12408.1"/>
    <property type="molecule type" value="Genomic_DNA"/>
</dbReference>
<keyword evidence="8" id="KW-1185">Reference proteome</keyword>
<dbReference type="AlphaFoldDB" id="A0A1X6Y904"/>
<dbReference type="Proteomes" id="UP000193495">
    <property type="component" value="Unassembled WGS sequence"/>
</dbReference>
<dbReference type="SFLD" id="SFLDS00003">
    <property type="entry name" value="Haloacid_Dehalogenase"/>
    <property type="match status" value="1"/>
</dbReference>
<dbReference type="PANTHER" id="PTHR43434:SF1">
    <property type="entry name" value="PHOSPHOGLYCOLATE PHOSPHATASE"/>
    <property type="match status" value="1"/>
</dbReference>
<name>A0A1X6Y904_9RHOB</name>
<organism evidence="6 7">
    <name type="scientific">Limimaricola soesokkakensis</name>
    <dbReference type="NCBI Taxonomy" id="1343159"/>
    <lineage>
        <taxon>Bacteria</taxon>
        <taxon>Pseudomonadati</taxon>
        <taxon>Pseudomonadota</taxon>
        <taxon>Alphaproteobacteria</taxon>
        <taxon>Rhodobacterales</taxon>
        <taxon>Paracoccaceae</taxon>
        <taxon>Limimaricola</taxon>
    </lineage>
</organism>
<dbReference type="InterPro" id="IPR036412">
    <property type="entry name" value="HAD-like_sf"/>
</dbReference>
<dbReference type="Proteomes" id="UP000240624">
    <property type="component" value="Unassembled WGS sequence"/>
</dbReference>
<dbReference type="InterPro" id="IPR006439">
    <property type="entry name" value="HAD-SF_hydro_IA"/>
</dbReference>
<evidence type="ECO:0000256" key="4">
    <source>
        <dbReference type="ARBA" id="ARBA00013078"/>
    </source>
</evidence>
<keyword evidence="6" id="KW-0378">Hydrolase</keyword>
<evidence type="ECO:0000313" key="6">
    <source>
        <dbReference type="EMBL" id="SLN12408.1"/>
    </source>
</evidence>
<dbReference type="Gene3D" id="1.10.150.240">
    <property type="entry name" value="Putative phosphatase, domain 2"/>
    <property type="match status" value="1"/>
</dbReference>
<comment type="similarity">
    <text evidence="3">Belongs to the HAD-like hydrolase superfamily. CbbY/CbbZ/Gph/YieH family.</text>
</comment>
<evidence type="ECO:0000313" key="7">
    <source>
        <dbReference type="Proteomes" id="UP000193495"/>
    </source>
</evidence>
<dbReference type="GO" id="GO:0006281">
    <property type="term" value="P:DNA repair"/>
    <property type="evidence" value="ECO:0007669"/>
    <property type="project" value="TreeGrafter"/>
</dbReference>
<dbReference type="GO" id="GO:0008967">
    <property type="term" value="F:phosphoglycolate phosphatase activity"/>
    <property type="evidence" value="ECO:0007669"/>
    <property type="project" value="UniProtKB-EC"/>
</dbReference>
<dbReference type="InterPro" id="IPR023214">
    <property type="entry name" value="HAD_sf"/>
</dbReference>
<evidence type="ECO:0000313" key="8">
    <source>
        <dbReference type="Proteomes" id="UP000240624"/>
    </source>
</evidence>